<dbReference type="GO" id="GO:0015098">
    <property type="term" value="F:molybdate ion transmembrane transporter activity"/>
    <property type="evidence" value="ECO:0007669"/>
    <property type="project" value="UniProtKB-UniRule"/>
</dbReference>
<dbReference type="AlphaFoldDB" id="A0A1H7LF30"/>
<evidence type="ECO:0000256" key="10">
    <source>
        <dbReference type="RuleBase" id="RU363032"/>
    </source>
</evidence>
<feature type="transmembrane region" description="Helical" evidence="10">
    <location>
        <begin position="82"/>
        <end position="103"/>
    </location>
</feature>
<protein>
    <recommendedName>
        <fullName evidence="11">Molybdenum transport system permease</fullName>
    </recommendedName>
</protein>
<reference evidence="13 14" key="1">
    <citation type="submission" date="2016-10" db="EMBL/GenBank/DDBJ databases">
        <authorList>
            <person name="de Groot N.N."/>
        </authorList>
    </citation>
    <scope>NUCLEOTIDE SEQUENCE [LARGE SCALE GENOMIC DNA]</scope>
    <source>
        <strain evidence="13 14">JCM 19513</strain>
    </source>
</reference>
<evidence type="ECO:0000313" key="14">
    <source>
        <dbReference type="Proteomes" id="UP000185766"/>
    </source>
</evidence>
<keyword evidence="8 10" id="KW-1133">Transmembrane helix</keyword>
<dbReference type="PANTHER" id="PTHR30183">
    <property type="entry name" value="MOLYBDENUM TRANSPORT SYSTEM PERMEASE PROTEIN MODB"/>
    <property type="match status" value="1"/>
</dbReference>
<comment type="function">
    <text evidence="1 11">Part of the binding-protein-dependent transport system for molybdenum; probably responsible for the translocation of the substrate across the membrane.</text>
</comment>
<evidence type="ECO:0000256" key="3">
    <source>
        <dbReference type="ARBA" id="ARBA00007069"/>
    </source>
</evidence>
<organism evidence="13 14">
    <name type="scientific">Atopomonas hussainii</name>
    <dbReference type="NCBI Taxonomy" id="1429083"/>
    <lineage>
        <taxon>Bacteria</taxon>
        <taxon>Pseudomonadati</taxon>
        <taxon>Pseudomonadota</taxon>
        <taxon>Gammaproteobacteria</taxon>
        <taxon>Pseudomonadales</taxon>
        <taxon>Pseudomonadaceae</taxon>
        <taxon>Atopomonas</taxon>
    </lineage>
</organism>
<dbReference type="Gene3D" id="1.10.3720.10">
    <property type="entry name" value="MetI-like"/>
    <property type="match status" value="1"/>
</dbReference>
<evidence type="ECO:0000256" key="9">
    <source>
        <dbReference type="ARBA" id="ARBA00023136"/>
    </source>
</evidence>
<feature type="transmembrane region" description="Helical" evidence="10">
    <location>
        <begin position="48"/>
        <end position="70"/>
    </location>
</feature>
<dbReference type="InterPro" id="IPR035906">
    <property type="entry name" value="MetI-like_sf"/>
</dbReference>
<proteinExistence type="inferred from homology"/>
<dbReference type="NCBIfam" id="TIGR02141">
    <property type="entry name" value="modB_ABC"/>
    <property type="match status" value="1"/>
</dbReference>
<keyword evidence="14" id="KW-1185">Reference proteome</keyword>
<dbReference type="InterPro" id="IPR011867">
    <property type="entry name" value="ModB_ABC"/>
</dbReference>
<evidence type="ECO:0000313" key="13">
    <source>
        <dbReference type="EMBL" id="SEK97581.1"/>
    </source>
</evidence>
<feature type="transmembrane region" description="Helical" evidence="10">
    <location>
        <begin position="12"/>
        <end position="36"/>
    </location>
</feature>
<feature type="transmembrane region" description="Helical" evidence="10">
    <location>
        <begin position="143"/>
        <end position="169"/>
    </location>
</feature>
<comment type="subcellular location">
    <subcellularLocation>
        <location evidence="11">Cell inner membrane</location>
        <topology evidence="11">Multi-pass membrane protein</topology>
    </subcellularLocation>
    <subcellularLocation>
        <location evidence="2 10">Cell membrane</location>
        <topology evidence="2 10">Multi-pass membrane protein</topology>
    </subcellularLocation>
</comment>
<dbReference type="InterPro" id="IPR000515">
    <property type="entry name" value="MetI-like"/>
</dbReference>
<evidence type="ECO:0000256" key="4">
    <source>
        <dbReference type="ARBA" id="ARBA00022448"/>
    </source>
</evidence>
<evidence type="ECO:0000256" key="7">
    <source>
        <dbReference type="ARBA" id="ARBA00022692"/>
    </source>
</evidence>
<sequence>MLHPDDWQALALTLQLAALSTVLLLLLGTPLAWWLAQGQGRGRALIQTLVALPLVLPPTVLGFYLLLLMAPSGPLVALGLPMLAFSFSGLVLASVLYSLPFVVQPLTAAFRALDRDWLELAYTLRANRWQCWREIILPLTRPAFITAAVLAFAHTLGEFGVVLMIGGSIPGETEVLSVALFRHVESLDYARAHQLAAVLLGMSLIALFIAYRGDRRVAL</sequence>
<dbReference type="SUPFAM" id="SSF161098">
    <property type="entry name" value="MetI-like"/>
    <property type="match status" value="1"/>
</dbReference>
<evidence type="ECO:0000256" key="5">
    <source>
        <dbReference type="ARBA" id="ARBA00022475"/>
    </source>
</evidence>
<dbReference type="PROSITE" id="PS50928">
    <property type="entry name" value="ABC_TM1"/>
    <property type="match status" value="1"/>
</dbReference>
<dbReference type="PANTHER" id="PTHR30183:SF8">
    <property type="entry name" value="MOLYBDENUM TRANSPORT SYSTEM PERMEASE"/>
    <property type="match status" value="1"/>
</dbReference>
<feature type="domain" description="ABC transmembrane type-1" evidence="12">
    <location>
        <begin position="10"/>
        <end position="210"/>
    </location>
</feature>
<evidence type="ECO:0000256" key="1">
    <source>
        <dbReference type="ARBA" id="ARBA00002949"/>
    </source>
</evidence>
<evidence type="ECO:0000256" key="8">
    <source>
        <dbReference type="ARBA" id="ARBA00022989"/>
    </source>
</evidence>
<keyword evidence="7 10" id="KW-0812">Transmembrane</keyword>
<dbReference type="RefSeq" id="WP_074867068.1">
    <property type="nucleotide sequence ID" value="NZ_FOAS01000007.1"/>
</dbReference>
<dbReference type="CDD" id="cd06261">
    <property type="entry name" value="TM_PBP2"/>
    <property type="match status" value="1"/>
</dbReference>
<gene>
    <name evidence="13" type="ORF">SAMN05216214_1073</name>
</gene>
<keyword evidence="4 10" id="KW-0813">Transport</keyword>
<dbReference type="Pfam" id="PF00528">
    <property type="entry name" value="BPD_transp_1"/>
    <property type="match status" value="1"/>
</dbReference>
<dbReference type="Proteomes" id="UP000185766">
    <property type="component" value="Unassembled WGS sequence"/>
</dbReference>
<evidence type="ECO:0000259" key="12">
    <source>
        <dbReference type="PROSITE" id="PS50928"/>
    </source>
</evidence>
<comment type="similarity">
    <text evidence="3 11">Belongs to the binding-protein-dependent transport system permease family. CysTW subfamily.</text>
</comment>
<dbReference type="GO" id="GO:0005886">
    <property type="term" value="C:plasma membrane"/>
    <property type="evidence" value="ECO:0007669"/>
    <property type="project" value="UniProtKB-SubCell"/>
</dbReference>
<evidence type="ECO:0000256" key="6">
    <source>
        <dbReference type="ARBA" id="ARBA00022505"/>
    </source>
</evidence>
<name>A0A1H7LF30_9GAMM</name>
<accession>A0A1H7LF30</accession>
<feature type="transmembrane region" description="Helical" evidence="10">
    <location>
        <begin position="189"/>
        <end position="211"/>
    </location>
</feature>
<keyword evidence="6 11" id="KW-0500">Molybdenum</keyword>
<keyword evidence="9 10" id="KW-0472">Membrane</keyword>
<keyword evidence="11" id="KW-0997">Cell inner membrane</keyword>
<evidence type="ECO:0000256" key="2">
    <source>
        <dbReference type="ARBA" id="ARBA00004651"/>
    </source>
</evidence>
<evidence type="ECO:0000256" key="11">
    <source>
        <dbReference type="RuleBase" id="RU365097"/>
    </source>
</evidence>
<dbReference type="STRING" id="1429083.GCA_001885685_00423"/>
<dbReference type="EMBL" id="FOAS01000007">
    <property type="protein sequence ID" value="SEK97581.1"/>
    <property type="molecule type" value="Genomic_DNA"/>
</dbReference>
<keyword evidence="5" id="KW-1003">Cell membrane</keyword>